<dbReference type="InterPro" id="IPR036388">
    <property type="entry name" value="WH-like_DNA-bd_sf"/>
</dbReference>
<dbReference type="Gene3D" id="1.10.10.10">
    <property type="entry name" value="Winged helix-like DNA-binding domain superfamily/Winged helix DNA-binding domain"/>
    <property type="match status" value="1"/>
</dbReference>
<dbReference type="InterPro" id="IPR036390">
    <property type="entry name" value="WH_DNA-bd_sf"/>
</dbReference>
<proteinExistence type="predicted"/>
<dbReference type="KEGG" id="jli:EXU32_15295"/>
<protein>
    <submittedName>
        <fullName evidence="1">MarR family transcriptional regulator</fullName>
    </submittedName>
</protein>
<dbReference type="OrthoDB" id="3213352at2"/>
<reference evidence="1 2" key="1">
    <citation type="submission" date="2019-02" db="EMBL/GenBank/DDBJ databases">
        <title>Genomic data mining of an Antarctic deep-sea actinobacterium, Janibacterlimosus P3-3-X1.</title>
        <authorList>
            <person name="Liao L."/>
            <person name="Chen B."/>
        </authorList>
    </citation>
    <scope>NUCLEOTIDE SEQUENCE [LARGE SCALE GENOMIC DNA]</scope>
    <source>
        <strain evidence="1 2">P3-3-X1</strain>
    </source>
</reference>
<keyword evidence="2" id="KW-1185">Reference proteome</keyword>
<name>A0A4P6MZE4_9MICO</name>
<gene>
    <name evidence="1" type="ORF">EXU32_15295</name>
</gene>
<evidence type="ECO:0000313" key="1">
    <source>
        <dbReference type="EMBL" id="QBF47495.1"/>
    </source>
</evidence>
<dbReference type="RefSeq" id="WP_130630682.1">
    <property type="nucleotide sequence ID" value="NZ_CP036164.1"/>
</dbReference>
<dbReference type="AlphaFoldDB" id="A0A4P6MZE4"/>
<organism evidence="1 2">
    <name type="scientific">Janibacter limosus</name>
    <dbReference type="NCBI Taxonomy" id="53458"/>
    <lineage>
        <taxon>Bacteria</taxon>
        <taxon>Bacillati</taxon>
        <taxon>Actinomycetota</taxon>
        <taxon>Actinomycetes</taxon>
        <taxon>Micrococcales</taxon>
        <taxon>Intrasporangiaceae</taxon>
        <taxon>Janibacter</taxon>
    </lineage>
</organism>
<accession>A0A4P6MZE4</accession>
<dbReference type="STRING" id="1216970.GCA_001570985_00682"/>
<dbReference type="Proteomes" id="UP000290408">
    <property type="component" value="Chromosome"/>
</dbReference>
<evidence type="ECO:0000313" key="2">
    <source>
        <dbReference type="Proteomes" id="UP000290408"/>
    </source>
</evidence>
<dbReference type="SUPFAM" id="SSF46785">
    <property type="entry name" value="Winged helix' DNA-binding domain"/>
    <property type="match status" value="1"/>
</dbReference>
<sequence>MNSLTPAEGPAWTAICVAARWANVRRGVEGGQLLRVADGRMLWLLRDGQPRTLRQLAEELDLEQSTVNRQVHAALDSGIIVRFRPQDSASYVVTMSDEGEARFRSDMGRLTSVYERALAVIPEQEQERFLEHLGAFVEGLDEASRATLVP</sequence>
<dbReference type="EMBL" id="CP036164">
    <property type="protein sequence ID" value="QBF47495.1"/>
    <property type="molecule type" value="Genomic_DNA"/>
</dbReference>